<dbReference type="InterPro" id="IPR042188">
    <property type="entry name" value="MmgE/PrpD_sf_2"/>
</dbReference>
<comment type="similarity">
    <text evidence="1">Belongs to the PrpD family.</text>
</comment>
<dbReference type="Gene3D" id="1.10.4100.10">
    <property type="entry name" value="2-methylcitrate dehydratase PrpD"/>
    <property type="match status" value="1"/>
</dbReference>
<organism evidence="4 5">
    <name type="scientific">Celeribacter indicus</name>
    <dbReference type="NCBI Taxonomy" id="1208324"/>
    <lineage>
        <taxon>Bacteria</taxon>
        <taxon>Pseudomonadati</taxon>
        <taxon>Pseudomonadota</taxon>
        <taxon>Alphaproteobacteria</taxon>
        <taxon>Rhodobacterales</taxon>
        <taxon>Roseobacteraceae</taxon>
        <taxon>Celeribacter</taxon>
    </lineage>
</organism>
<dbReference type="InterPro" id="IPR042183">
    <property type="entry name" value="MmgE/PrpD_sf_1"/>
</dbReference>
<proteinExistence type="inferred from homology"/>
<dbReference type="RefSeq" id="WP_043869471.1">
    <property type="nucleotide sequence ID" value="NZ_CP004393.1"/>
</dbReference>
<sequence length="466" mass="50097">MALTEPKMDAVTEPEGVSQSVARFVAELMLEDIPEAALIPAKRMLKDWLGGCVAGGSDGDIDKLVTVAKELTGDTRCVLIGRPERTGPQEAAMINGAIGQVLDFDNSSDENMGFVASPTLPALFAAAQMEPVSGADLLVGFVAALETAIKIGKAMTVSHYEQGWHPTFTCGVLGAAAGVARALKLDTGTTLRALSIATTQASGLRSQFGTEIKPVHSGFAARAGLVSVLLARQEVTANPRPLEAPSGFFKTFSGDTSVTGIVMGNPWSLVEPGIKSRIYPCCFCIHRPIDAVLDILSRKAISAEEVESVDCGVSFWVPDAVSYSRPKTPTEGKFSIEYCLSRTLLEGRRPIPTDYTPDMILEPKVVAFIPRINVYIHEELRERGPGYREFAEVAVHLRDGETLTSRIYWPKGTTQNPLSPEELDRKFADCVEPVLDAASIDSFIARLDGLETLEDAAGLIEPLTTT</sequence>
<dbReference type="InterPro" id="IPR045336">
    <property type="entry name" value="MmgE_PrpD_N"/>
</dbReference>
<dbReference type="OrthoDB" id="9795089at2"/>
<dbReference type="HOGENOM" id="CLU_026574_2_2_5"/>
<dbReference type="AlphaFoldDB" id="A0A0B5E2Q1"/>
<dbReference type="Gene3D" id="3.30.1330.120">
    <property type="entry name" value="2-methylcitrate dehydratase PrpD"/>
    <property type="match status" value="1"/>
</dbReference>
<dbReference type="Proteomes" id="UP000031521">
    <property type="component" value="Chromosome"/>
</dbReference>
<dbReference type="PANTHER" id="PTHR16943">
    <property type="entry name" value="2-METHYLCITRATE DEHYDRATASE-RELATED"/>
    <property type="match status" value="1"/>
</dbReference>
<gene>
    <name evidence="4" type="ORF">P73_2002</name>
</gene>
<evidence type="ECO:0000313" key="4">
    <source>
        <dbReference type="EMBL" id="AJE46717.1"/>
    </source>
</evidence>
<accession>A0A0B5E2Q1</accession>
<protein>
    <recommendedName>
        <fullName evidence="6">MmgE/PrpD family protein</fullName>
    </recommendedName>
</protein>
<evidence type="ECO:0008006" key="6">
    <source>
        <dbReference type="Google" id="ProtNLM"/>
    </source>
</evidence>
<dbReference type="Pfam" id="PF19305">
    <property type="entry name" value="MmgE_PrpD_C"/>
    <property type="match status" value="1"/>
</dbReference>
<evidence type="ECO:0000256" key="1">
    <source>
        <dbReference type="ARBA" id="ARBA00006174"/>
    </source>
</evidence>
<dbReference type="EMBL" id="CP004393">
    <property type="protein sequence ID" value="AJE46717.1"/>
    <property type="molecule type" value="Genomic_DNA"/>
</dbReference>
<dbReference type="STRING" id="1208324.P73_2002"/>
<dbReference type="GO" id="GO:0016829">
    <property type="term" value="F:lyase activity"/>
    <property type="evidence" value="ECO:0007669"/>
    <property type="project" value="InterPro"/>
</dbReference>
<dbReference type="InterPro" id="IPR045337">
    <property type="entry name" value="MmgE_PrpD_C"/>
</dbReference>
<feature type="domain" description="MmgE/PrpD N-terminal" evidence="2">
    <location>
        <begin position="20"/>
        <end position="257"/>
    </location>
</feature>
<evidence type="ECO:0000259" key="3">
    <source>
        <dbReference type="Pfam" id="PF19305"/>
    </source>
</evidence>
<dbReference type="KEGG" id="cid:P73_2002"/>
<dbReference type="PANTHER" id="PTHR16943:SF8">
    <property type="entry name" value="2-METHYLCITRATE DEHYDRATASE"/>
    <property type="match status" value="1"/>
</dbReference>
<dbReference type="InterPro" id="IPR036148">
    <property type="entry name" value="MmgE/PrpD_sf"/>
</dbReference>
<dbReference type="Pfam" id="PF03972">
    <property type="entry name" value="MmgE_PrpD_N"/>
    <property type="match status" value="1"/>
</dbReference>
<reference evidence="4 5" key="1">
    <citation type="journal article" date="2014" name="Int. J. Syst. Evol. Microbiol.">
        <title>Celeribacter indicus sp. nov., a polycyclic aromatic hydrocarbon-degrading bacterium from deep-sea sediment and reclassification of Huaishuia halophila as Celeribacter halophilus comb. nov.</title>
        <authorList>
            <person name="Lai Q."/>
            <person name="Cao J."/>
            <person name="Yuan J."/>
            <person name="Li F."/>
            <person name="Shao Z."/>
        </authorList>
    </citation>
    <scope>NUCLEOTIDE SEQUENCE [LARGE SCALE GENOMIC DNA]</scope>
    <source>
        <strain evidence="4">P73</strain>
    </source>
</reference>
<keyword evidence="5" id="KW-1185">Reference proteome</keyword>
<name>A0A0B5E2Q1_9RHOB</name>
<evidence type="ECO:0000313" key="5">
    <source>
        <dbReference type="Proteomes" id="UP000031521"/>
    </source>
</evidence>
<feature type="domain" description="MmgE/PrpD C-terminal" evidence="3">
    <location>
        <begin position="279"/>
        <end position="438"/>
    </location>
</feature>
<dbReference type="SUPFAM" id="SSF103378">
    <property type="entry name" value="2-methylcitrate dehydratase PrpD"/>
    <property type="match status" value="1"/>
</dbReference>
<evidence type="ECO:0000259" key="2">
    <source>
        <dbReference type="Pfam" id="PF03972"/>
    </source>
</evidence>
<dbReference type="InterPro" id="IPR005656">
    <property type="entry name" value="MmgE_PrpD"/>
</dbReference>